<protein>
    <submittedName>
        <fullName evidence="4">Uncharacterized protein</fullName>
    </submittedName>
</protein>
<keyword evidence="3" id="KW-0472">Membrane</keyword>
<feature type="coiled-coil region" evidence="1">
    <location>
        <begin position="152"/>
        <end position="179"/>
    </location>
</feature>
<dbReference type="EMBL" id="LAZR01053715">
    <property type="protein sequence ID" value="KKK80149.1"/>
    <property type="molecule type" value="Genomic_DNA"/>
</dbReference>
<proteinExistence type="predicted"/>
<gene>
    <name evidence="4" type="ORF">LCGC14_2826390</name>
</gene>
<evidence type="ECO:0000256" key="2">
    <source>
        <dbReference type="SAM" id="MobiDB-lite"/>
    </source>
</evidence>
<organism evidence="4">
    <name type="scientific">marine sediment metagenome</name>
    <dbReference type="NCBI Taxonomy" id="412755"/>
    <lineage>
        <taxon>unclassified sequences</taxon>
        <taxon>metagenomes</taxon>
        <taxon>ecological metagenomes</taxon>
    </lineage>
</organism>
<keyword evidence="3" id="KW-0812">Transmembrane</keyword>
<evidence type="ECO:0000313" key="4">
    <source>
        <dbReference type="EMBL" id="KKK80149.1"/>
    </source>
</evidence>
<dbReference type="AlphaFoldDB" id="A0A0F9ANU0"/>
<evidence type="ECO:0000256" key="3">
    <source>
        <dbReference type="SAM" id="Phobius"/>
    </source>
</evidence>
<name>A0A0F9ANU0_9ZZZZ</name>
<evidence type="ECO:0000256" key="1">
    <source>
        <dbReference type="SAM" id="Coils"/>
    </source>
</evidence>
<comment type="caution">
    <text evidence="4">The sequence shown here is derived from an EMBL/GenBank/DDBJ whole genome shotgun (WGS) entry which is preliminary data.</text>
</comment>
<feature type="transmembrane region" description="Helical" evidence="3">
    <location>
        <begin position="57"/>
        <end position="77"/>
    </location>
</feature>
<feature type="region of interest" description="Disordered" evidence="2">
    <location>
        <begin position="88"/>
        <end position="112"/>
    </location>
</feature>
<keyword evidence="3" id="KW-1133">Transmembrane helix</keyword>
<feature type="compositionally biased region" description="Acidic residues" evidence="2">
    <location>
        <begin position="91"/>
        <end position="111"/>
    </location>
</feature>
<sequence length="202" mass="22902">MNKKGQRIFGLGSLVGGFIAIGIGIWMYPILIEQLDIAASASNNVTNIPVSGSANTILGLIPLFFALGILAFALNLVMSGLRNVGVLGGSSDDEDKEEEEEEEEEEEDEEYESKCDYCGKEINEDDEYECDKCEENICMNCRIKIGDEDYCRECYDKKKQRMERIKQESKKEIVKEEVKPIITEGKTSFEKKSKFEEKTKYD</sequence>
<accession>A0A0F9ANU0</accession>
<keyword evidence="1" id="KW-0175">Coiled coil</keyword>
<reference evidence="4" key="1">
    <citation type="journal article" date="2015" name="Nature">
        <title>Complex archaea that bridge the gap between prokaryotes and eukaryotes.</title>
        <authorList>
            <person name="Spang A."/>
            <person name="Saw J.H."/>
            <person name="Jorgensen S.L."/>
            <person name="Zaremba-Niedzwiedzka K."/>
            <person name="Martijn J."/>
            <person name="Lind A.E."/>
            <person name="van Eijk R."/>
            <person name="Schleper C."/>
            <person name="Guy L."/>
            <person name="Ettema T.J."/>
        </authorList>
    </citation>
    <scope>NUCLEOTIDE SEQUENCE</scope>
</reference>
<feature type="transmembrane region" description="Helical" evidence="3">
    <location>
        <begin position="7"/>
        <end position="28"/>
    </location>
</feature>